<keyword evidence="4" id="KW-0371">Homeobox</keyword>
<proteinExistence type="evidence at transcript level"/>
<dbReference type="GO" id="GO:0005634">
    <property type="term" value="C:nucleus"/>
    <property type="evidence" value="ECO:0007669"/>
    <property type="project" value="UniProtKB-SubCell"/>
</dbReference>
<dbReference type="PANTHER" id="PTHR45793:SF5">
    <property type="entry name" value="HOMEOTIC PROTEIN OCELLILESS"/>
    <property type="match status" value="1"/>
</dbReference>
<feature type="region of interest" description="Disordered" evidence="6">
    <location>
        <begin position="27"/>
        <end position="64"/>
    </location>
</feature>
<sequence length="103" mass="11333">DWRSRSTCPSRACRVWFKNRRAKCRQQMQQQQQQQQQSQAALGVGGAGAKSSRGGGAGGAGGGGAAEECLSINSLLYLWVCVSRRKYRKRFKVLKAIRSVVET</sequence>
<evidence type="ECO:0000256" key="2">
    <source>
        <dbReference type="ARBA" id="ARBA00022473"/>
    </source>
</evidence>
<feature type="compositionally biased region" description="Gly residues" evidence="6">
    <location>
        <begin position="43"/>
        <end position="64"/>
    </location>
</feature>
<dbReference type="SUPFAM" id="SSF46689">
    <property type="entry name" value="Homeodomain-like"/>
    <property type="match status" value="1"/>
</dbReference>
<dbReference type="Gene3D" id="1.10.10.60">
    <property type="entry name" value="Homeodomain-like"/>
    <property type="match status" value="1"/>
</dbReference>
<dbReference type="GO" id="GO:0000978">
    <property type="term" value="F:RNA polymerase II cis-regulatory region sequence-specific DNA binding"/>
    <property type="evidence" value="ECO:0007669"/>
    <property type="project" value="TreeGrafter"/>
</dbReference>
<organism evidence="7">
    <name type="scientific">Gryllus bimaculatus</name>
    <name type="common">Two-spotted cricket</name>
    <dbReference type="NCBI Taxonomy" id="6999"/>
    <lineage>
        <taxon>Eukaryota</taxon>
        <taxon>Metazoa</taxon>
        <taxon>Ecdysozoa</taxon>
        <taxon>Arthropoda</taxon>
        <taxon>Hexapoda</taxon>
        <taxon>Insecta</taxon>
        <taxon>Pterygota</taxon>
        <taxon>Neoptera</taxon>
        <taxon>Polyneoptera</taxon>
        <taxon>Orthoptera</taxon>
        <taxon>Ensifera</taxon>
        <taxon>Gryllidea</taxon>
        <taxon>Grylloidea</taxon>
        <taxon>Gryllidae</taxon>
        <taxon>Gryllinae</taxon>
        <taxon>Gryllus</taxon>
    </lineage>
</organism>
<evidence type="ECO:0000256" key="6">
    <source>
        <dbReference type="SAM" id="MobiDB-lite"/>
    </source>
</evidence>
<reference evidence="7" key="1">
    <citation type="submission" date="2008-10" db="EMBL/GenBank/DDBJ databases">
        <title>Cloning and Genomic organization of orthodenticle, even skipped and hunchback form the cricket Gryllus bimaculatus.</title>
        <authorList>
            <person name="Matsuki T."/>
            <person name="Mito T."/>
            <person name="Ohuchi H."/>
            <person name="Noji S."/>
        </authorList>
    </citation>
    <scope>NUCLEOTIDE SEQUENCE</scope>
</reference>
<protein>
    <submittedName>
        <fullName evidence="7">Orthodenticle1</fullName>
    </submittedName>
</protein>
<dbReference type="GO" id="GO:0000981">
    <property type="term" value="F:DNA-binding transcription factor activity, RNA polymerase II-specific"/>
    <property type="evidence" value="ECO:0007669"/>
    <property type="project" value="TreeGrafter"/>
</dbReference>
<feature type="non-terminal residue" evidence="7">
    <location>
        <position position="1"/>
    </location>
</feature>
<accession>D0FYG5</accession>
<evidence type="ECO:0000256" key="5">
    <source>
        <dbReference type="ARBA" id="ARBA00023242"/>
    </source>
</evidence>
<dbReference type="InterPro" id="IPR009057">
    <property type="entry name" value="Homeodomain-like_sf"/>
</dbReference>
<evidence type="ECO:0000256" key="1">
    <source>
        <dbReference type="ARBA" id="ARBA00004123"/>
    </source>
</evidence>
<keyword evidence="5" id="KW-0539">Nucleus</keyword>
<keyword evidence="3" id="KW-0238">DNA-binding</keyword>
<evidence type="ECO:0000313" key="7">
    <source>
        <dbReference type="EMBL" id="BAI47566.1"/>
    </source>
</evidence>
<keyword evidence="2" id="KW-0217">Developmental protein</keyword>
<dbReference type="AlphaFoldDB" id="D0FYG5"/>
<dbReference type="EMBL" id="AB468156">
    <property type="protein sequence ID" value="BAI47566.1"/>
    <property type="molecule type" value="mRNA"/>
</dbReference>
<comment type="subcellular location">
    <subcellularLocation>
        <location evidence="1">Nucleus</location>
    </subcellularLocation>
</comment>
<name>D0FYG5_GRYBI</name>
<gene>
    <name evidence="7" type="primary">otd1</name>
</gene>
<evidence type="ECO:0000256" key="3">
    <source>
        <dbReference type="ARBA" id="ARBA00023125"/>
    </source>
</evidence>
<evidence type="ECO:0000256" key="4">
    <source>
        <dbReference type="ARBA" id="ARBA00023155"/>
    </source>
</evidence>
<feature type="compositionally biased region" description="Low complexity" evidence="6">
    <location>
        <begin position="27"/>
        <end position="39"/>
    </location>
</feature>
<dbReference type="PANTHER" id="PTHR45793">
    <property type="entry name" value="HOMEOBOX PROTEIN"/>
    <property type="match status" value="1"/>
</dbReference>